<organism evidence="3 4">
    <name type="scientific">Mesocestoides corti</name>
    <name type="common">Flatworm</name>
    <dbReference type="NCBI Taxonomy" id="53468"/>
    <lineage>
        <taxon>Eukaryota</taxon>
        <taxon>Metazoa</taxon>
        <taxon>Spiralia</taxon>
        <taxon>Lophotrochozoa</taxon>
        <taxon>Platyhelminthes</taxon>
        <taxon>Cestoda</taxon>
        <taxon>Eucestoda</taxon>
        <taxon>Cyclophyllidea</taxon>
        <taxon>Mesocestoididae</taxon>
        <taxon>Mesocestoides</taxon>
    </lineage>
</organism>
<gene>
    <name evidence="3" type="ORF">MCOS_LOCUS907</name>
</gene>
<dbReference type="GO" id="GO:2001069">
    <property type="term" value="F:glycogen binding"/>
    <property type="evidence" value="ECO:0007669"/>
    <property type="project" value="TreeGrafter"/>
</dbReference>
<proteinExistence type="predicted"/>
<dbReference type="Pfam" id="PF03370">
    <property type="entry name" value="CBM_21"/>
    <property type="match status" value="1"/>
</dbReference>
<dbReference type="PROSITE" id="PS51159">
    <property type="entry name" value="CBM21"/>
    <property type="match status" value="1"/>
</dbReference>
<sequence>MHKTQTTDDIGIAANNSNEVTDCSQNRSKSPFIQFFVSFWARVKFLFTTTLAEACDCSSHSKGKSSYGDSCSVKGEDDIEVCVDLLDSAYVFNPTVATVFDQEPLELLKTAQPTKDVGVQRCEEVVDKPVVEAAVCTLLRESSHRLENFYTTLDDTDATEPIAEMHLEPVEQSNVSRFSNAVAFAQPIMLASLKPQAHFPELLLVVEKSNFFDFPTVFEEDEGEFGLENDFPGESLCSSLEIPNNSGNIHPVTVLGRLHSKLRNGDITTAEYNTRADSLIASTIPRNLSDSEVTRKPHGANQLYAWQLPPPLPESTGDEVTPPRDKQVTDVSDTSTFIDSVISDAVMEVSDSFDKEKKHIPPFLNLIDRSSRAEEDSFYLNLPCPADVSYDGLQTASLGRIRSTCTSHSSCKIRSSRSSSLKSERSPDETPCRKIVRFADSLGLDLATVRQVKDADNPPLIPASATLDLNLDTEKSFSTLGAKQFQICFPQPGASANFMHRVLNSFVCLENARVDSSRGLLTGTIRVKSVGFEKKVALRITYNNWATYFEVPASYVQDSHDGSTDRFSFSAVFPSTMVANERAQFAVRYETHSGDIYWDNNHGENYQIHCYAKATDIAGDGSWIHYL</sequence>
<name>A0A0R3U307_MESCO</name>
<feature type="domain" description="CBM21" evidence="2">
    <location>
        <begin position="499"/>
        <end position="609"/>
    </location>
</feature>
<reference evidence="3 4" key="1">
    <citation type="submission" date="2018-10" db="EMBL/GenBank/DDBJ databases">
        <authorList>
            <consortium name="Pathogen Informatics"/>
        </authorList>
    </citation>
    <scope>NUCLEOTIDE SEQUENCE [LARGE SCALE GENOMIC DNA]</scope>
</reference>
<dbReference type="Proteomes" id="UP000267029">
    <property type="component" value="Unassembled WGS sequence"/>
</dbReference>
<dbReference type="InterPro" id="IPR038175">
    <property type="entry name" value="CBM21_dom_sf"/>
</dbReference>
<keyword evidence="4" id="KW-1185">Reference proteome</keyword>
<dbReference type="GO" id="GO:0000164">
    <property type="term" value="C:protein phosphatase type 1 complex"/>
    <property type="evidence" value="ECO:0007669"/>
    <property type="project" value="TreeGrafter"/>
</dbReference>
<feature type="region of interest" description="Disordered" evidence="1">
    <location>
        <begin position="311"/>
        <end position="330"/>
    </location>
</feature>
<dbReference type="OrthoDB" id="8942186at2759"/>
<accession>A0A0R3U307</accession>
<evidence type="ECO:0000256" key="1">
    <source>
        <dbReference type="SAM" id="MobiDB-lite"/>
    </source>
</evidence>
<dbReference type="PANTHER" id="PTHR12307">
    <property type="entry name" value="PROTEIN PHOSPHATASE 1 REGULATORY SUBUNIT"/>
    <property type="match status" value="1"/>
</dbReference>
<dbReference type="Gene3D" id="2.60.40.2440">
    <property type="entry name" value="Carbohydrate binding type-21 domain"/>
    <property type="match status" value="1"/>
</dbReference>
<evidence type="ECO:0000313" key="4">
    <source>
        <dbReference type="Proteomes" id="UP000267029"/>
    </source>
</evidence>
<dbReference type="GO" id="GO:0005979">
    <property type="term" value="P:regulation of glycogen biosynthetic process"/>
    <property type="evidence" value="ECO:0007669"/>
    <property type="project" value="TreeGrafter"/>
</dbReference>
<dbReference type="InterPro" id="IPR005036">
    <property type="entry name" value="CBM21_dom"/>
</dbReference>
<dbReference type="GO" id="GO:0008157">
    <property type="term" value="F:protein phosphatase 1 binding"/>
    <property type="evidence" value="ECO:0007669"/>
    <property type="project" value="TreeGrafter"/>
</dbReference>
<evidence type="ECO:0000313" key="3">
    <source>
        <dbReference type="EMBL" id="VDD74904.1"/>
    </source>
</evidence>
<dbReference type="AlphaFoldDB" id="A0A0R3U307"/>
<dbReference type="InterPro" id="IPR050782">
    <property type="entry name" value="PP1_regulatory_subunit_3"/>
</dbReference>
<dbReference type="PANTHER" id="PTHR12307:SF53">
    <property type="entry name" value="PROTEIN PHOSPHATASE 1 REGULATORY SUBUNIT"/>
    <property type="match status" value="1"/>
</dbReference>
<evidence type="ECO:0000259" key="2">
    <source>
        <dbReference type="PROSITE" id="PS51159"/>
    </source>
</evidence>
<dbReference type="EMBL" id="UXSR01000095">
    <property type="protein sequence ID" value="VDD74904.1"/>
    <property type="molecule type" value="Genomic_DNA"/>
</dbReference>
<protein>
    <recommendedName>
        <fullName evidence="2">CBM21 domain-containing protein</fullName>
    </recommendedName>
</protein>
<dbReference type="STRING" id="53468.A0A0R3U307"/>